<accession>A0ABP1RUP9</accession>
<dbReference type="Proteomes" id="UP001642540">
    <property type="component" value="Unassembled WGS sequence"/>
</dbReference>
<organism evidence="1 2">
    <name type="scientific">Orchesella dallaii</name>
    <dbReference type="NCBI Taxonomy" id="48710"/>
    <lineage>
        <taxon>Eukaryota</taxon>
        <taxon>Metazoa</taxon>
        <taxon>Ecdysozoa</taxon>
        <taxon>Arthropoda</taxon>
        <taxon>Hexapoda</taxon>
        <taxon>Collembola</taxon>
        <taxon>Entomobryomorpha</taxon>
        <taxon>Entomobryoidea</taxon>
        <taxon>Orchesellidae</taxon>
        <taxon>Orchesellinae</taxon>
        <taxon>Orchesella</taxon>
    </lineage>
</organism>
<sequence>MAGFPDDGDDLVISMISEEPIIPSASTSTSILPSTSIFPSTSALNFPSSSNHKRKIGDDETREKRMRYDDFSSALEQQLTVIDSEKSLEVLKYIHSVRTDVVVKDYIDKILELNFFPTIPQQEEFEAIHNKKTVQLLTETCSADVVSLLMLFCQSRYFSNNMGDALKHRKSVLNVKASLHMPGFMRLPEDILVNMTSLKQSLAIQIQALLYEGSQFFQEHLLVECAHKIYIEIKGSVEDSILKAETSNHIDLHFVKAQIEFMKVFNMKDID</sequence>
<keyword evidence="2" id="KW-1185">Reference proteome</keyword>
<protein>
    <submittedName>
        <fullName evidence="1">Uncharacterized protein</fullName>
    </submittedName>
</protein>
<evidence type="ECO:0000313" key="2">
    <source>
        <dbReference type="Proteomes" id="UP001642540"/>
    </source>
</evidence>
<dbReference type="EMBL" id="CAXLJM020000110">
    <property type="protein sequence ID" value="CAL8135973.1"/>
    <property type="molecule type" value="Genomic_DNA"/>
</dbReference>
<comment type="caution">
    <text evidence="1">The sequence shown here is derived from an EMBL/GenBank/DDBJ whole genome shotgun (WGS) entry which is preliminary data.</text>
</comment>
<proteinExistence type="predicted"/>
<gene>
    <name evidence="1" type="ORF">ODALV1_LOCUS26224</name>
</gene>
<reference evidence="1 2" key="1">
    <citation type="submission" date="2024-08" db="EMBL/GenBank/DDBJ databases">
        <authorList>
            <person name="Cucini C."/>
            <person name="Frati F."/>
        </authorList>
    </citation>
    <scope>NUCLEOTIDE SEQUENCE [LARGE SCALE GENOMIC DNA]</scope>
</reference>
<evidence type="ECO:0000313" key="1">
    <source>
        <dbReference type="EMBL" id="CAL8135973.1"/>
    </source>
</evidence>
<name>A0ABP1RUP9_9HEXA</name>